<dbReference type="Gene3D" id="3.40.630.30">
    <property type="match status" value="1"/>
</dbReference>
<dbReference type="PANTHER" id="PTHR13947:SF37">
    <property type="entry name" value="LD18367P"/>
    <property type="match status" value="1"/>
</dbReference>
<dbReference type="InterPro" id="IPR016181">
    <property type="entry name" value="Acyl_CoA_acyltransferase"/>
</dbReference>
<evidence type="ECO:0000259" key="2">
    <source>
        <dbReference type="PROSITE" id="PS51186"/>
    </source>
</evidence>
<evidence type="ECO:0000256" key="1">
    <source>
        <dbReference type="ARBA" id="ARBA00022679"/>
    </source>
</evidence>
<dbReference type="Pfam" id="PF00583">
    <property type="entry name" value="Acetyltransf_1"/>
    <property type="match status" value="1"/>
</dbReference>
<evidence type="ECO:0000313" key="4">
    <source>
        <dbReference type="Proteomes" id="UP001165089"/>
    </source>
</evidence>
<protein>
    <submittedName>
        <fullName evidence="3">N-acetyltransferase</fullName>
    </submittedName>
</protein>
<comment type="caution">
    <text evidence="3">The sequence shown here is derived from an EMBL/GenBank/DDBJ whole genome shotgun (WGS) entry which is preliminary data.</text>
</comment>
<dbReference type="RefSeq" id="WP_285722400.1">
    <property type="nucleotide sequence ID" value="NZ_BSDD01000001.1"/>
</dbReference>
<accession>A0ABQ5Q222</accession>
<dbReference type="InterPro" id="IPR000182">
    <property type="entry name" value="GNAT_dom"/>
</dbReference>
<evidence type="ECO:0000313" key="3">
    <source>
        <dbReference type="EMBL" id="GLH68797.1"/>
    </source>
</evidence>
<dbReference type="PROSITE" id="PS51186">
    <property type="entry name" value="GNAT"/>
    <property type="match status" value="1"/>
</dbReference>
<feature type="domain" description="N-acetyltransferase" evidence="2">
    <location>
        <begin position="5"/>
        <end position="172"/>
    </location>
</feature>
<keyword evidence="4" id="KW-1185">Reference proteome</keyword>
<dbReference type="EMBL" id="BSDD01000001">
    <property type="protein sequence ID" value="GLH68797.1"/>
    <property type="molecule type" value="Genomic_DNA"/>
</dbReference>
<keyword evidence="1" id="KW-0808">Transferase</keyword>
<name>A0ABQ5Q222_9BACT</name>
<dbReference type="SUPFAM" id="SSF55729">
    <property type="entry name" value="Acyl-CoA N-acyltransferases (Nat)"/>
    <property type="match status" value="1"/>
</dbReference>
<dbReference type="Proteomes" id="UP001165089">
    <property type="component" value="Unassembled WGS sequence"/>
</dbReference>
<dbReference type="CDD" id="cd04301">
    <property type="entry name" value="NAT_SF"/>
    <property type="match status" value="1"/>
</dbReference>
<dbReference type="InterPro" id="IPR050769">
    <property type="entry name" value="NAT_camello-type"/>
</dbReference>
<organism evidence="3 4">
    <name type="scientific">Geothrix rubra</name>
    <dbReference type="NCBI Taxonomy" id="2927977"/>
    <lineage>
        <taxon>Bacteria</taxon>
        <taxon>Pseudomonadati</taxon>
        <taxon>Acidobacteriota</taxon>
        <taxon>Holophagae</taxon>
        <taxon>Holophagales</taxon>
        <taxon>Holophagaceae</taxon>
        <taxon>Geothrix</taxon>
    </lineage>
</organism>
<gene>
    <name evidence="3" type="ORF">GETHPA_03300</name>
</gene>
<reference evidence="3 4" key="1">
    <citation type="journal article" date="2023" name="Antonie Van Leeuwenhoek">
        <title>Mesoterricola silvestris gen. nov., sp. nov., Mesoterricola sediminis sp. nov., Geothrix oryzae sp. nov., Geothrix edaphica sp. nov., Geothrix rubra sp. nov., and Geothrix limicola sp. nov., six novel members of Acidobacteriota isolated from soils.</title>
        <authorList>
            <person name="Itoh H."/>
            <person name="Sugisawa Y."/>
            <person name="Mise K."/>
            <person name="Xu Z."/>
            <person name="Kuniyasu M."/>
            <person name="Ushijima N."/>
            <person name="Kawano K."/>
            <person name="Kobayashi E."/>
            <person name="Shiratori Y."/>
            <person name="Masuda Y."/>
            <person name="Senoo K."/>
        </authorList>
    </citation>
    <scope>NUCLEOTIDE SEQUENCE [LARGE SCALE GENOMIC DNA]</scope>
    <source>
        <strain evidence="3 4">Red803</strain>
    </source>
</reference>
<sequence>MGVGFLIREARHDEFDELGRLMVAVYAGLVGFPGPEEQPRYYDLLTHIGRMAEKPGAKLLVAVAEGRILGGVVHFSDMAQYGSGGSATGERDASGFRLLAVGPDARGMGVGKALVQRCIDFAKEEGHGQVILHSTEAMKVAWGMYERLGFERSPDLDFLQGELPVFGFRLRI</sequence>
<proteinExistence type="predicted"/>
<dbReference type="PANTHER" id="PTHR13947">
    <property type="entry name" value="GNAT FAMILY N-ACETYLTRANSFERASE"/>
    <property type="match status" value="1"/>
</dbReference>